<feature type="region of interest" description="Disordered" evidence="1">
    <location>
        <begin position="35"/>
        <end position="79"/>
    </location>
</feature>
<feature type="region of interest" description="Disordered" evidence="1">
    <location>
        <begin position="92"/>
        <end position="112"/>
    </location>
</feature>
<accession>A0A5B7KJX0</accession>
<organism evidence="2 3">
    <name type="scientific">Portunus trituberculatus</name>
    <name type="common">Swimming crab</name>
    <name type="synonym">Neptunus trituberculatus</name>
    <dbReference type="NCBI Taxonomy" id="210409"/>
    <lineage>
        <taxon>Eukaryota</taxon>
        <taxon>Metazoa</taxon>
        <taxon>Ecdysozoa</taxon>
        <taxon>Arthropoda</taxon>
        <taxon>Crustacea</taxon>
        <taxon>Multicrustacea</taxon>
        <taxon>Malacostraca</taxon>
        <taxon>Eumalacostraca</taxon>
        <taxon>Eucarida</taxon>
        <taxon>Decapoda</taxon>
        <taxon>Pleocyemata</taxon>
        <taxon>Brachyura</taxon>
        <taxon>Eubrachyura</taxon>
        <taxon>Portunoidea</taxon>
        <taxon>Portunidae</taxon>
        <taxon>Portuninae</taxon>
        <taxon>Portunus</taxon>
    </lineage>
</organism>
<sequence length="144" mass="15752">MNGSQRSKVLVPGNEDAAEFQGKITVQVHLSHNKRAADSHPSSLPLPACHLSHSNSFPHSQLGHSTPRQYPAHPDTANQRHTTTKYHFSLTAMPVTPRTPPPPPTPRSATQGRQRWLALALRVARASRCPLALIPGWLTLALTD</sequence>
<reference evidence="2 3" key="1">
    <citation type="submission" date="2019-05" db="EMBL/GenBank/DDBJ databases">
        <title>Another draft genome of Portunus trituberculatus and its Hox gene families provides insights of decapod evolution.</title>
        <authorList>
            <person name="Jeong J.-H."/>
            <person name="Song I."/>
            <person name="Kim S."/>
            <person name="Choi T."/>
            <person name="Kim D."/>
            <person name="Ryu S."/>
            <person name="Kim W."/>
        </authorList>
    </citation>
    <scope>NUCLEOTIDE SEQUENCE [LARGE SCALE GENOMIC DNA]</scope>
    <source>
        <tissue evidence="2">Muscle</tissue>
    </source>
</reference>
<feature type="compositionally biased region" description="Pro residues" evidence="1">
    <location>
        <begin position="97"/>
        <end position="106"/>
    </location>
</feature>
<gene>
    <name evidence="2" type="ORF">E2C01_101360</name>
</gene>
<keyword evidence="3" id="KW-1185">Reference proteome</keyword>
<proteinExistence type="predicted"/>
<dbReference type="Proteomes" id="UP000324222">
    <property type="component" value="Unassembled WGS sequence"/>
</dbReference>
<evidence type="ECO:0000313" key="3">
    <source>
        <dbReference type="Proteomes" id="UP000324222"/>
    </source>
</evidence>
<comment type="caution">
    <text evidence="2">The sequence shown here is derived from an EMBL/GenBank/DDBJ whole genome shotgun (WGS) entry which is preliminary data.</text>
</comment>
<feature type="compositionally biased region" description="Polar residues" evidence="1">
    <location>
        <begin position="52"/>
        <end position="68"/>
    </location>
</feature>
<evidence type="ECO:0000256" key="1">
    <source>
        <dbReference type="SAM" id="MobiDB-lite"/>
    </source>
</evidence>
<dbReference type="AlphaFoldDB" id="A0A5B7KJX0"/>
<evidence type="ECO:0000313" key="2">
    <source>
        <dbReference type="EMBL" id="MPD05608.1"/>
    </source>
</evidence>
<protein>
    <submittedName>
        <fullName evidence="2">Uncharacterized protein</fullName>
    </submittedName>
</protein>
<name>A0A5B7KJX0_PORTR</name>
<dbReference type="EMBL" id="VSRR010146864">
    <property type="protein sequence ID" value="MPD05608.1"/>
    <property type="molecule type" value="Genomic_DNA"/>
</dbReference>